<organism evidence="1 2">
    <name type="scientific">Actinomadura madurae</name>
    <dbReference type="NCBI Taxonomy" id="1993"/>
    <lineage>
        <taxon>Bacteria</taxon>
        <taxon>Bacillati</taxon>
        <taxon>Actinomycetota</taxon>
        <taxon>Actinomycetes</taxon>
        <taxon>Streptosporangiales</taxon>
        <taxon>Thermomonosporaceae</taxon>
        <taxon>Actinomadura</taxon>
    </lineage>
</organism>
<reference evidence="1 2" key="1">
    <citation type="submission" date="2016-10" db="EMBL/GenBank/DDBJ databases">
        <authorList>
            <person name="de Groot N.N."/>
        </authorList>
    </citation>
    <scope>NUCLEOTIDE SEQUENCE [LARGE SCALE GENOMIC DNA]</scope>
    <source>
        <strain evidence="1 2">DSM 43067</strain>
    </source>
</reference>
<dbReference type="SUPFAM" id="SSF52540">
    <property type="entry name" value="P-loop containing nucleoside triphosphate hydrolases"/>
    <property type="match status" value="1"/>
</dbReference>
<dbReference type="Proteomes" id="UP000183413">
    <property type="component" value="Unassembled WGS sequence"/>
</dbReference>
<dbReference type="RefSeq" id="WP_256255216.1">
    <property type="nucleotide sequence ID" value="NZ_FOVH01000001.1"/>
</dbReference>
<dbReference type="Gene3D" id="3.40.50.300">
    <property type="entry name" value="P-loop containing nucleotide triphosphate hydrolases"/>
    <property type="match status" value="1"/>
</dbReference>
<gene>
    <name evidence="1" type="ORF">SAMN04489713_1011099</name>
</gene>
<dbReference type="EMBL" id="FOVH01000001">
    <property type="protein sequence ID" value="SFN31040.1"/>
    <property type="molecule type" value="Genomic_DNA"/>
</dbReference>
<dbReference type="PANTHER" id="PTHR43883">
    <property type="entry name" value="SLR0207 PROTEIN"/>
    <property type="match status" value="1"/>
</dbReference>
<dbReference type="AlphaFoldDB" id="A0A1I4Y0N1"/>
<sequence>MRSRTAGAVMTGETSGRPVEGAALAETHIGIVFFVGDRAYKLKKPVNLGFLDFSTRELRERACQEEVRLNRRFSSDVYLGVADVHGPGGDVCDHLVVMRRMPADRRLSTLVPAGAPVEDALRDVARTLAAWHAKAPRGPGISAQETRDAVRGRWQDSFDQVRFFHGRVLDAEAAAETEELAKDFLAGRKALFDARIDDGRVVDGHGDLLAGDIFCLDDGPRILDCLEFDEKLRSLDGLDDAAFLAMDLERLGASKLAERFMDWYADFAADPAPASLRHHYVAYRAFVRAKVACLRQAQGAPDAAGEARAYAEVALRHLRAGRVGLILVGGLPGTGKTTLAGELADRLGCSLLSSDRVRKELAGLAPTESAAASYGDGIYSAEWTRRTYRELAERATRLLRMGETVILDASWTSQESRDLLAAAAEREHAHLTALRCEAPASVCAERIRTRPRGSSDADAEVAAAMRAHAAPWEVSTPVDTAGALAAAVDAALAAVRPHGAEHLWPHRPYMAPG</sequence>
<dbReference type="InterPro" id="IPR052732">
    <property type="entry name" value="Cell-binding_unc_protein"/>
</dbReference>
<dbReference type="InterPro" id="IPR027417">
    <property type="entry name" value="P-loop_NTPase"/>
</dbReference>
<accession>A0A1I4Y0N1</accession>
<proteinExistence type="predicted"/>
<dbReference type="InterPro" id="IPR011009">
    <property type="entry name" value="Kinase-like_dom_sf"/>
</dbReference>
<evidence type="ECO:0000313" key="2">
    <source>
        <dbReference type="Proteomes" id="UP000183413"/>
    </source>
</evidence>
<evidence type="ECO:0000313" key="1">
    <source>
        <dbReference type="EMBL" id="SFN31040.1"/>
    </source>
</evidence>
<name>A0A1I4Y0N1_9ACTN</name>
<evidence type="ECO:0008006" key="3">
    <source>
        <dbReference type="Google" id="ProtNLM"/>
    </source>
</evidence>
<dbReference type="SUPFAM" id="SSF56112">
    <property type="entry name" value="Protein kinase-like (PK-like)"/>
    <property type="match status" value="1"/>
</dbReference>
<keyword evidence="2" id="KW-1185">Reference proteome</keyword>
<dbReference type="PANTHER" id="PTHR43883:SF1">
    <property type="entry name" value="GLUCONOKINASE"/>
    <property type="match status" value="1"/>
</dbReference>
<protein>
    <recommendedName>
        <fullName evidence="3">Gluconate kinase</fullName>
    </recommendedName>
</protein>
<dbReference type="eggNOG" id="COG2187">
    <property type="taxonomic scope" value="Bacteria"/>
</dbReference>
<dbReference type="Pfam" id="PF13671">
    <property type="entry name" value="AAA_33"/>
    <property type="match status" value="1"/>
</dbReference>
<dbReference type="STRING" id="1993.SAMN04489713_1011099"/>
<dbReference type="InParanoid" id="A0A1I4Y0N1"/>
<dbReference type="eggNOG" id="COG0645">
    <property type="taxonomic scope" value="Bacteria"/>
</dbReference>